<dbReference type="VEuPathDB" id="FungiDB:RhiirFUN_006444"/>
<name>A0A2P4P550_RHIID</name>
<feature type="region of interest" description="Disordered" evidence="1">
    <location>
        <begin position="348"/>
        <end position="383"/>
    </location>
</feature>
<organism evidence="3 4">
    <name type="scientific">Rhizophagus irregularis (strain DAOM 181602 / DAOM 197198 / MUCL 43194)</name>
    <name type="common">Arbuscular mycorrhizal fungus</name>
    <name type="synonym">Glomus intraradices</name>
    <dbReference type="NCBI Taxonomy" id="747089"/>
    <lineage>
        <taxon>Eukaryota</taxon>
        <taxon>Fungi</taxon>
        <taxon>Fungi incertae sedis</taxon>
        <taxon>Mucoromycota</taxon>
        <taxon>Glomeromycotina</taxon>
        <taxon>Glomeromycetes</taxon>
        <taxon>Glomerales</taxon>
        <taxon>Glomeraceae</taxon>
        <taxon>Rhizophagus</taxon>
    </lineage>
</organism>
<feature type="region of interest" description="Disordered" evidence="1">
    <location>
        <begin position="102"/>
        <end position="176"/>
    </location>
</feature>
<proteinExistence type="predicted"/>
<keyword evidence="2" id="KW-0472">Membrane</keyword>
<feature type="compositionally biased region" description="Basic and acidic residues" evidence="1">
    <location>
        <begin position="102"/>
        <end position="167"/>
    </location>
</feature>
<protein>
    <submittedName>
        <fullName evidence="3">Uncharacterized protein</fullName>
    </submittedName>
</protein>
<reference evidence="3 4" key="2">
    <citation type="journal article" date="2018" name="New Phytol.">
        <title>High intraspecific genome diversity in the model arbuscular mycorrhizal symbiont Rhizophagus irregularis.</title>
        <authorList>
            <person name="Chen E.C.H."/>
            <person name="Morin E."/>
            <person name="Beaudet D."/>
            <person name="Noel J."/>
            <person name="Yildirir G."/>
            <person name="Ndikumana S."/>
            <person name="Charron P."/>
            <person name="St-Onge C."/>
            <person name="Giorgi J."/>
            <person name="Kruger M."/>
            <person name="Marton T."/>
            <person name="Ropars J."/>
            <person name="Grigoriev I.V."/>
            <person name="Hainaut M."/>
            <person name="Henrissat B."/>
            <person name="Roux C."/>
            <person name="Martin F."/>
            <person name="Corradi N."/>
        </authorList>
    </citation>
    <scope>NUCLEOTIDE SEQUENCE [LARGE SCALE GENOMIC DNA]</scope>
    <source>
        <strain evidence="3 4">DAOM 197198</strain>
    </source>
</reference>
<comment type="caution">
    <text evidence="3">The sequence shown here is derived from an EMBL/GenBank/DDBJ whole genome shotgun (WGS) entry which is preliminary data.</text>
</comment>
<keyword evidence="2" id="KW-0812">Transmembrane</keyword>
<evidence type="ECO:0000256" key="2">
    <source>
        <dbReference type="SAM" id="Phobius"/>
    </source>
</evidence>
<evidence type="ECO:0000313" key="4">
    <source>
        <dbReference type="Proteomes" id="UP000018888"/>
    </source>
</evidence>
<reference evidence="3 4" key="1">
    <citation type="journal article" date="2013" name="Proc. Natl. Acad. Sci. U.S.A.">
        <title>Genome of an arbuscular mycorrhizal fungus provides insight into the oldest plant symbiosis.</title>
        <authorList>
            <person name="Tisserant E."/>
            <person name="Malbreil M."/>
            <person name="Kuo A."/>
            <person name="Kohler A."/>
            <person name="Symeonidi A."/>
            <person name="Balestrini R."/>
            <person name="Charron P."/>
            <person name="Duensing N."/>
            <person name="Frei Dit Frey N."/>
            <person name="Gianinazzi-Pearson V."/>
            <person name="Gilbert L.B."/>
            <person name="Handa Y."/>
            <person name="Herr J.R."/>
            <person name="Hijri M."/>
            <person name="Koul R."/>
            <person name="Kawaguchi M."/>
            <person name="Krajinski F."/>
            <person name="Lammers P.J."/>
            <person name="Masclaux F.G."/>
            <person name="Murat C."/>
            <person name="Morin E."/>
            <person name="Ndikumana S."/>
            <person name="Pagni M."/>
            <person name="Petitpierre D."/>
            <person name="Requena N."/>
            <person name="Rosikiewicz P."/>
            <person name="Riley R."/>
            <person name="Saito K."/>
            <person name="San Clemente H."/>
            <person name="Shapiro H."/>
            <person name="van Tuinen D."/>
            <person name="Becard G."/>
            <person name="Bonfante P."/>
            <person name="Paszkowski U."/>
            <person name="Shachar-Hill Y.Y."/>
            <person name="Tuskan G.A."/>
            <person name="Young P.W."/>
            <person name="Sanders I.R."/>
            <person name="Henrissat B."/>
            <person name="Rensing S.A."/>
            <person name="Grigoriev I.V."/>
            <person name="Corradi N."/>
            <person name="Roux C."/>
            <person name="Martin F."/>
        </authorList>
    </citation>
    <scope>NUCLEOTIDE SEQUENCE [LARGE SCALE GENOMIC DNA]</scope>
    <source>
        <strain evidence="3 4">DAOM 197198</strain>
    </source>
</reference>
<feature type="transmembrane region" description="Helical" evidence="2">
    <location>
        <begin position="321"/>
        <end position="341"/>
    </location>
</feature>
<keyword evidence="4" id="KW-1185">Reference proteome</keyword>
<accession>A0A2P4P550</accession>
<dbReference type="EMBL" id="AUPC02000385">
    <property type="protein sequence ID" value="POG60518.1"/>
    <property type="molecule type" value="Genomic_DNA"/>
</dbReference>
<keyword evidence="2" id="KW-1133">Transmembrane helix</keyword>
<evidence type="ECO:0000313" key="3">
    <source>
        <dbReference type="EMBL" id="POG60518.1"/>
    </source>
</evidence>
<gene>
    <name evidence="3" type="ORF">GLOIN_2v1787749</name>
</gene>
<dbReference type="Proteomes" id="UP000018888">
    <property type="component" value="Unassembled WGS sequence"/>
</dbReference>
<dbReference type="AlphaFoldDB" id="A0A2P4P550"/>
<feature type="compositionally biased region" description="Basic and acidic residues" evidence="1">
    <location>
        <begin position="350"/>
        <end position="366"/>
    </location>
</feature>
<sequence length="383" mass="44762">MDPYFPTRTLCSISSFLRFTPPGGPLTYRQTSRGGYTSGIIPTQSCTANMAPRPGYGIPLDGILPMAAPGSEIEKLPTLFIGGISWKNSQEIAYFRERAAARERERQREEEERANRRAKAEEERKRSHGRVIRERERERERERDHDKEEEQRRQAKRKTETEMAFKSRERRWQHHREETMATNREREAERDLDVREKQIRDWEIMARTEYTREATMEAGLNNEKEILTLATIAEDEEFDEEEGIIESKRGLWNWNVKWEELDENILNKKLQPFVNGGFGFMYILRYDETKGSDPNLQYWRVYVSFLREEDPNAIKMNLRQIFLALLIVLMATIVTASPLNLDQLIKRKNAQKDESPSKEKDGKVKVTDFAPTKGRSKGGIGDP</sequence>
<evidence type="ECO:0000256" key="1">
    <source>
        <dbReference type="SAM" id="MobiDB-lite"/>
    </source>
</evidence>